<name>A0ABR3ZCY9_9PEZI</name>
<keyword evidence="4 9" id="KW-0547">Nucleotide-binding</keyword>
<dbReference type="SMART" id="SM00220">
    <property type="entry name" value="S_TKc"/>
    <property type="match status" value="1"/>
</dbReference>
<feature type="region of interest" description="Disordered" evidence="10">
    <location>
        <begin position="259"/>
        <end position="303"/>
    </location>
</feature>
<evidence type="ECO:0000256" key="1">
    <source>
        <dbReference type="ARBA" id="ARBA00012513"/>
    </source>
</evidence>
<feature type="compositionally biased region" description="Low complexity" evidence="10">
    <location>
        <begin position="35"/>
        <end position="59"/>
    </location>
</feature>
<keyword evidence="6 9" id="KW-0067">ATP-binding</keyword>
<evidence type="ECO:0000313" key="13">
    <source>
        <dbReference type="Proteomes" id="UP001583186"/>
    </source>
</evidence>
<evidence type="ECO:0000256" key="2">
    <source>
        <dbReference type="ARBA" id="ARBA00022527"/>
    </source>
</evidence>
<dbReference type="InterPro" id="IPR000719">
    <property type="entry name" value="Prot_kinase_dom"/>
</dbReference>
<keyword evidence="3" id="KW-0808">Transferase</keyword>
<gene>
    <name evidence="12" type="ORF">Sste5346_003455</name>
</gene>
<evidence type="ECO:0000256" key="4">
    <source>
        <dbReference type="ARBA" id="ARBA00022741"/>
    </source>
</evidence>
<feature type="compositionally biased region" description="Low complexity" evidence="10">
    <location>
        <begin position="89"/>
        <end position="116"/>
    </location>
</feature>
<feature type="region of interest" description="Disordered" evidence="10">
    <location>
        <begin position="1"/>
        <end position="245"/>
    </location>
</feature>
<feature type="region of interest" description="Disordered" evidence="10">
    <location>
        <begin position="627"/>
        <end position="655"/>
    </location>
</feature>
<feature type="compositionally biased region" description="Polar residues" evidence="10">
    <location>
        <begin position="141"/>
        <end position="151"/>
    </location>
</feature>
<protein>
    <recommendedName>
        <fullName evidence="1">non-specific serine/threonine protein kinase</fullName>
        <ecNumber evidence="1">2.7.11.1</ecNumber>
    </recommendedName>
</protein>
<dbReference type="PROSITE" id="PS00108">
    <property type="entry name" value="PROTEIN_KINASE_ST"/>
    <property type="match status" value="1"/>
</dbReference>
<feature type="compositionally biased region" description="Low complexity" evidence="10">
    <location>
        <begin position="1073"/>
        <end position="1090"/>
    </location>
</feature>
<evidence type="ECO:0000256" key="8">
    <source>
        <dbReference type="ARBA" id="ARBA00048679"/>
    </source>
</evidence>
<comment type="caution">
    <text evidence="12">The sequence shown here is derived from an EMBL/GenBank/DDBJ whole genome shotgun (WGS) entry which is preliminary data.</text>
</comment>
<dbReference type="PROSITE" id="PS50011">
    <property type="entry name" value="PROTEIN_KINASE_DOM"/>
    <property type="match status" value="1"/>
</dbReference>
<dbReference type="Gene3D" id="1.10.510.10">
    <property type="entry name" value="Transferase(Phosphotransferase) domain 1"/>
    <property type="match status" value="1"/>
</dbReference>
<evidence type="ECO:0000256" key="9">
    <source>
        <dbReference type="PROSITE-ProRule" id="PRU10141"/>
    </source>
</evidence>
<feature type="compositionally biased region" description="Polar residues" evidence="10">
    <location>
        <begin position="1124"/>
        <end position="1134"/>
    </location>
</feature>
<evidence type="ECO:0000256" key="7">
    <source>
        <dbReference type="ARBA" id="ARBA00047899"/>
    </source>
</evidence>
<feature type="region of interest" description="Disordered" evidence="10">
    <location>
        <begin position="876"/>
        <end position="1167"/>
    </location>
</feature>
<dbReference type="InterPro" id="IPR034674">
    <property type="entry name" value="STK_Kin4/ppk1"/>
</dbReference>
<evidence type="ECO:0000256" key="10">
    <source>
        <dbReference type="SAM" id="MobiDB-lite"/>
    </source>
</evidence>
<dbReference type="EC" id="2.7.11.1" evidence="1"/>
<feature type="compositionally biased region" description="Polar residues" evidence="10">
    <location>
        <begin position="826"/>
        <end position="859"/>
    </location>
</feature>
<dbReference type="PANTHER" id="PTHR43895">
    <property type="entry name" value="CALCIUM/CALMODULIN-DEPENDENT PROTEIN KINASE KINASE-RELATED"/>
    <property type="match status" value="1"/>
</dbReference>
<keyword evidence="13" id="KW-1185">Reference proteome</keyword>
<feature type="domain" description="Protein kinase" evidence="11">
    <location>
        <begin position="309"/>
        <end position="603"/>
    </location>
</feature>
<dbReference type="PANTHER" id="PTHR43895:SF32">
    <property type="entry name" value="SERINE_THREONINE-PROTEIN KINASE CHK1"/>
    <property type="match status" value="1"/>
</dbReference>
<feature type="compositionally biased region" description="Low complexity" evidence="10">
    <location>
        <begin position="195"/>
        <end position="212"/>
    </location>
</feature>
<feature type="compositionally biased region" description="Polar residues" evidence="10">
    <location>
        <begin position="64"/>
        <end position="76"/>
    </location>
</feature>
<evidence type="ECO:0000256" key="6">
    <source>
        <dbReference type="ARBA" id="ARBA00022840"/>
    </source>
</evidence>
<dbReference type="SUPFAM" id="SSF56112">
    <property type="entry name" value="Protein kinase-like (PK-like)"/>
    <property type="match status" value="1"/>
</dbReference>
<reference evidence="12 13" key="1">
    <citation type="journal article" date="2024" name="IMA Fungus">
        <title>IMA Genome - F19 : A genome assembly and annotation guide to empower mycologists, including annotated draft genome sequences of Ceratocystis pirilliformis, Diaporthe australafricana, Fusarium ophioides, Paecilomyces lecythidis, and Sporothrix stenoceras.</title>
        <authorList>
            <person name="Aylward J."/>
            <person name="Wilson A.M."/>
            <person name="Visagie C.M."/>
            <person name="Spraker J."/>
            <person name="Barnes I."/>
            <person name="Buitendag C."/>
            <person name="Ceriani C."/>
            <person name="Del Mar Angel L."/>
            <person name="du Plessis D."/>
            <person name="Fuchs T."/>
            <person name="Gasser K."/>
            <person name="Kramer D."/>
            <person name="Li W."/>
            <person name="Munsamy K."/>
            <person name="Piso A."/>
            <person name="Price J.L."/>
            <person name="Sonnekus B."/>
            <person name="Thomas C."/>
            <person name="van der Nest A."/>
            <person name="van Dijk A."/>
            <person name="van Heerden A."/>
            <person name="van Vuuren N."/>
            <person name="Yilmaz N."/>
            <person name="Duong T.A."/>
            <person name="van der Merwe N.A."/>
            <person name="Wingfield M.J."/>
            <person name="Wingfield B.D."/>
        </authorList>
    </citation>
    <scope>NUCLEOTIDE SEQUENCE [LARGE SCALE GENOMIC DNA]</scope>
    <source>
        <strain evidence="12 13">CMW 5346</strain>
    </source>
</reference>
<organism evidence="12 13">
    <name type="scientific">Sporothrix stenoceras</name>
    <dbReference type="NCBI Taxonomy" id="5173"/>
    <lineage>
        <taxon>Eukaryota</taxon>
        <taxon>Fungi</taxon>
        <taxon>Dikarya</taxon>
        <taxon>Ascomycota</taxon>
        <taxon>Pezizomycotina</taxon>
        <taxon>Sordariomycetes</taxon>
        <taxon>Sordariomycetidae</taxon>
        <taxon>Ophiostomatales</taxon>
        <taxon>Ophiostomataceae</taxon>
        <taxon>Sporothrix</taxon>
    </lineage>
</organism>
<feature type="region of interest" description="Disordered" evidence="10">
    <location>
        <begin position="674"/>
        <end position="864"/>
    </location>
</feature>
<dbReference type="Pfam" id="PF00069">
    <property type="entry name" value="Pkinase"/>
    <property type="match status" value="1"/>
</dbReference>
<dbReference type="Proteomes" id="UP001583186">
    <property type="component" value="Unassembled WGS sequence"/>
</dbReference>
<feature type="compositionally biased region" description="Basic and acidic residues" evidence="10">
    <location>
        <begin position="175"/>
        <end position="194"/>
    </location>
</feature>
<comment type="catalytic activity">
    <reaction evidence="7">
        <text>L-threonyl-[protein] + ATP = O-phospho-L-threonyl-[protein] + ADP + H(+)</text>
        <dbReference type="Rhea" id="RHEA:46608"/>
        <dbReference type="Rhea" id="RHEA-COMP:11060"/>
        <dbReference type="Rhea" id="RHEA-COMP:11605"/>
        <dbReference type="ChEBI" id="CHEBI:15378"/>
        <dbReference type="ChEBI" id="CHEBI:30013"/>
        <dbReference type="ChEBI" id="CHEBI:30616"/>
        <dbReference type="ChEBI" id="CHEBI:61977"/>
        <dbReference type="ChEBI" id="CHEBI:456216"/>
        <dbReference type="EC" id="2.7.11.1"/>
    </reaction>
</comment>
<dbReference type="InterPro" id="IPR011009">
    <property type="entry name" value="Kinase-like_dom_sf"/>
</dbReference>
<dbReference type="PROSITE" id="PS00107">
    <property type="entry name" value="PROTEIN_KINASE_ATP"/>
    <property type="match status" value="1"/>
</dbReference>
<dbReference type="CDD" id="cd14076">
    <property type="entry name" value="STKc_Kin4"/>
    <property type="match status" value="1"/>
</dbReference>
<feature type="binding site" evidence="9">
    <location>
        <position position="342"/>
    </location>
    <ligand>
        <name>ATP</name>
        <dbReference type="ChEBI" id="CHEBI:30616"/>
    </ligand>
</feature>
<evidence type="ECO:0000313" key="12">
    <source>
        <dbReference type="EMBL" id="KAL1898551.1"/>
    </source>
</evidence>
<dbReference type="EMBL" id="JAWCUI010000015">
    <property type="protein sequence ID" value="KAL1898551.1"/>
    <property type="molecule type" value="Genomic_DNA"/>
</dbReference>
<evidence type="ECO:0000256" key="5">
    <source>
        <dbReference type="ARBA" id="ARBA00022777"/>
    </source>
</evidence>
<accession>A0ABR3ZCY9</accession>
<feature type="compositionally biased region" description="Low complexity" evidence="10">
    <location>
        <begin position="152"/>
        <end position="174"/>
    </location>
</feature>
<dbReference type="InterPro" id="IPR008271">
    <property type="entry name" value="Ser/Thr_kinase_AS"/>
</dbReference>
<evidence type="ECO:0000256" key="3">
    <source>
        <dbReference type="ARBA" id="ARBA00022679"/>
    </source>
</evidence>
<evidence type="ECO:0000259" key="11">
    <source>
        <dbReference type="PROSITE" id="PS50011"/>
    </source>
</evidence>
<keyword evidence="5" id="KW-0418">Kinase</keyword>
<proteinExistence type="predicted"/>
<dbReference type="InterPro" id="IPR017441">
    <property type="entry name" value="Protein_kinase_ATP_BS"/>
</dbReference>
<feature type="compositionally biased region" description="Low complexity" evidence="10">
    <location>
        <begin position="759"/>
        <end position="778"/>
    </location>
</feature>
<keyword evidence="2" id="KW-0723">Serine/threonine-protein kinase</keyword>
<sequence length="1210" mass="130970">MSSAALQSPAGLPPSTRHYTSSHASPTREVYHANQQQQQQISSASPSSSSRPSRSSSAGGQNGGYTNSNYISNNIHNGAGSAHMSQTNSPMSSRAALSSPAAVPSAAVNAAAAAISDYTQPSPASSERRRRHHNPPVAPPRTSSQQQHQSMSGAPSSSSSSRRAAAAAAAGSDSPRARTRETRGDDSARRRQQEQEYAQRAAASGSSRSAAATTLPIRNHGSQPSSHGPSRETSEILNSVMVSRDEVDVEREKARLAMVQQDDDYDEAAPPPVVPTSSAPEQHHDESRRGGRSRHDHSRREKQIKFGEYILGNTIGEGEFGKVKLGWKQEGGVQVAIKLIKKDTLGNNPTRMAKIKREVNILRQLNHPNIVQLHKMEESEHHYGIVLEYASGGELFDYILNHRYLKDHAARRLFAQLISGVGYLHKKGIVHRDLKLENLLLDRNRNIIITDFGFANTFDPTEELTEDEEINLVDREYIKRMGFDIVKPNGMRKADLMQTSCGSPCYAAPELVVSDSLYTGRKVDVWSCGVILYAMLAGYLPFDDDPKNPEGDNINLLYKYIVNTPLTFPEYVTPHARDLLRRILVPNPRQRADLFEVARHSWLSEYANVVEFITSSTTSSADIQNIPASAEDMDEGPMLGRSSSVREASKKAVASPTIGGLISKAGNVDPESEAAMLKQQKDNKRRTVQVEYVAPTTQTQRGGEAASSGGKTRARSSSQGPTAVNPAAGPGSPNDKPLPRDPPTGKSSRDARRPPSAHRTTGTAAAVAAAATGAGSTRVSRDGTRAVSEAAYMAQGSGGRSVTGGSNPRTAPNRASFGQPVPPTVAGTNAQGRIQQPKSSGGRNYVISNPIPQDSSTFGRPSISVPSKFAQVSGFADGESENASTGKPQTPEVKGHRRSNTIGDITDKLLGRSGSIFGGKNRKKPDQRQSVGMEKASRRYPPVSMSNSAAIQGGAAPSDEPRASMDSTARQSRRSFSLGLGKKRSGSIEGSQTSHEKQHSRRFSLLPGSFSLKSIGINKDYDTGPESQIDLPIQEPPPDVRLGSPSDSLEPAFDGMYTHLSESQQAAADSGRLQQQSLQQQHQQSHAIQQGRPILHYPQPPQQPQHQRHVSASQFERQRPSALQEVTDNVQRNPPRSAPYQGDGETFDPRRANANPRGGRVVLQKNKRMGDAYDTDEFAKHHGDRSGSSGAARRVMDFFRRRAKARGGEE</sequence>
<comment type="catalytic activity">
    <reaction evidence="8">
        <text>L-seryl-[protein] + ATP = O-phospho-L-seryl-[protein] + ADP + H(+)</text>
        <dbReference type="Rhea" id="RHEA:17989"/>
        <dbReference type="Rhea" id="RHEA-COMP:9863"/>
        <dbReference type="Rhea" id="RHEA-COMP:11604"/>
        <dbReference type="ChEBI" id="CHEBI:15378"/>
        <dbReference type="ChEBI" id="CHEBI:29999"/>
        <dbReference type="ChEBI" id="CHEBI:30616"/>
        <dbReference type="ChEBI" id="CHEBI:83421"/>
        <dbReference type="ChEBI" id="CHEBI:456216"/>
        <dbReference type="EC" id="2.7.11.1"/>
    </reaction>
</comment>